<dbReference type="EC" id="3.5.2.7" evidence="4"/>
<dbReference type="AlphaFoldDB" id="A0A196SEC1"/>
<dbReference type="GO" id="GO:0019557">
    <property type="term" value="P:L-histidine catabolic process to glutamate and formate"/>
    <property type="evidence" value="ECO:0007669"/>
    <property type="project" value="UniProtKB-UniPathway"/>
</dbReference>
<dbReference type="PANTHER" id="PTHR42752:SF1">
    <property type="entry name" value="IMIDAZOLONEPROPIONASE-RELATED"/>
    <property type="match status" value="1"/>
</dbReference>
<evidence type="ECO:0000256" key="6">
    <source>
        <dbReference type="ARBA" id="ARBA00022723"/>
    </source>
</evidence>
<comment type="catalytic activity">
    <reaction evidence="1">
        <text>4-imidazolone-5-propanoate + H2O = N-formimidoyl-L-glutamate</text>
        <dbReference type="Rhea" id="RHEA:23660"/>
        <dbReference type="ChEBI" id="CHEBI:15377"/>
        <dbReference type="ChEBI" id="CHEBI:58928"/>
        <dbReference type="ChEBI" id="CHEBI:77893"/>
        <dbReference type="EC" id="3.5.2.7"/>
    </reaction>
</comment>
<accession>A0A196SEC1</accession>
<evidence type="ECO:0000259" key="11">
    <source>
        <dbReference type="Pfam" id="PF01979"/>
    </source>
</evidence>
<reference evidence="12 13" key="1">
    <citation type="submission" date="2016-05" db="EMBL/GenBank/DDBJ databases">
        <title>Nuclear genome of Blastocystis sp. subtype 1 NandII.</title>
        <authorList>
            <person name="Gentekaki E."/>
            <person name="Curtis B."/>
            <person name="Stairs C."/>
            <person name="Eme L."/>
            <person name="Herman E."/>
            <person name="Klimes V."/>
            <person name="Arias M.C."/>
            <person name="Elias M."/>
            <person name="Hilliou F."/>
            <person name="Klute M."/>
            <person name="Malik S.-B."/>
            <person name="Pightling A."/>
            <person name="Rachubinski R."/>
            <person name="Salas D."/>
            <person name="Schlacht A."/>
            <person name="Suga H."/>
            <person name="Archibald J."/>
            <person name="Ball S.G."/>
            <person name="Clark G."/>
            <person name="Dacks J."/>
            <person name="Van Der Giezen M."/>
            <person name="Tsaousis A."/>
            <person name="Roger A."/>
        </authorList>
    </citation>
    <scope>NUCLEOTIDE SEQUENCE [LARGE SCALE GENOMIC DNA]</scope>
    <source>
        <strain evidence="13">ATCC 50177 / NandII</strain>
    </source>
</reference>
<evidence type="ECO:0000313" key="13">
    <source>
        <dbReference type="Proteomes" id="UP000078348"/>
    </source>
</evidence>
<comment type="caution">
    <text evidence="12">The sequence shown here is derived from an EMBL/GenBank/DDBJ whole genome shotgun (WGS) entry which is preliminary data.</text>
</comment>
<dbReference type="GO" id="GO:0050480">
    <property type="term" value="F:imidazolonepropionase activity"/>
    <property type="evidence" value="ECO:0007669"/>
    <property type="project" value="UniProtKB-EC"/>
</dbReference>
<dbReference type="Gene3D" id="3.20.20.140">
    <property type="entry name" value="Metal-dependent hydrolases"/>
    <property type="match status" value="2"/>
</dbReference>
<dbReference type="SUPFAM" id="SSF51338">
    <property type="entry name" value="Composite domain of metallo-dependent hydrolases"/>
    <property type="match status" value="1"/>
</dbReference>
<dbReference type="SUPFAM" id="SSF51556">
    <property type="entry name" value="Metallo-dependent hydrolases"/>
    <property type="match status" value="1"/>
</dbReference>
<evidence type="ECO:0000256" key="3">
    <source>
        <dbReference type="ARBA" id="ARBA00008002"/>
    </source>
</evidence>
<protein>
    <recommendedName>
        <fullName evidence="5">Probable imidazolonepropionase</fullName>
        <ecNumber evidence="4">3.5.2.7</ecNumber>
    </recommendedName>
</protein>
<evidence type="ECO:0000256" key="2">
    <source>
        <dbReference type="ARBA" id="ARBA00004758"/>
    </source>
</evidence>
<keyword evidence="7" id="KW-0378">Hydrolase</keyword>
<dbReference type="GO" id="GO:0046872">
    <property type="term" value="F:metal ion binding"/>
    <property type="evidence" value="ECO:0007669"/>
    <property type="project" value="UniProtKB-KW"/>
</dbReference>
<dbReference type="GO" id="GO:0005737">
    <property type="term" value="C:cytoplasm"/>
    <property type="evidence" value="ECO:0007669"/>
    <property type="project" value="InterPro"/>
</dbReference>
<dbReference type="InterPro" id="IPR005920">
    <property type="entry name" value="HutI"/>
</dbReference>
<evidence type="ECO:0000256" key="1">
    <source>
        <dbReference type="ARBA" id="ARBA00000853"/>
    </source>
</evidence>
<keyword evidence="13" id="KW-1185">Reference proteome</keyword>
<dbReference type="OrthoDB" id="194468at2759"/>
<evidence type="ECO:0000256" key="9">
    <source>
        <dbReference type="ARBA" id="ARBA00022833"/>
    </source>
</evidence>
<dbReference type="EMBL" id="LXWW01000238">
    <property type="protein sequence ID" value="OAO14487.1"/>
    <property type="molecule type" value="Genomic_DNA"/>
</dbReference>
<comment type="similarity">
    <text evidence="3">Belongs to the metallo-dependent hydrolases superfamily. HutI family.</text>
</comment>
<dbReference type="UniPathway" id="UPA00379">
    <property type="reaction ID" value="UER00551"/>
</dbReference>
<dbReference type="InterPro" id="IPR006680">
    <property type="entry name" value="Amidohydro-rel"/>
</dbReference>
<comment type="pathway">
    <text evidence="2">Amino-acid degradation; L-histidine degradation into L-glutamate; N-formimidoyl-L-glutamate from L-histidine: step 3/3.</text>
</comment>
<evidence type="ECO:0000256" key="5">
    <source>
        <dbReference type="ARBA" id="ARBA00013406"/>
    </source>
</evidence>
<dbReference type="InterPro" id="IPR032466">
    <property type="entry name" value="Metal_Hydrolase"/>
</dbReference>
<dbReference type="Pfam" id="PF01979">
    <property type="entry name" value="Amidohydro_1"/>
    <property type="match status" value="1"/>
</dbReference>
<name>A0A196SEC1_BLAHN</name>
<evidence type="ECO:0000256" key="8">
    <source>
        <dbReference type="ARBA" id="ARBA00022808"/>
    </source>
</evidence>
<dbReference type="PANTHER" id="PTHR42752">
    <property type="entry name" value="IMIDAZOLONEPROPIONASE"/>
    <property type="match status" value="1"/>
</dbReference>
<sequence length="382" mass="41938">MSYRLLVKNAKQLVMITKNHEKMLCGKAMNDIVVLNDASIIVDNDGIIAAVGPSSEISEKFKDATFEKEIDATGRCVIPGLVDCHTHPVYAGDRVQEYRMKLEGATYMDIHKIGGGIGFTSGYGLVTEQEIKLLKVLQRAKKEVPLDIVMNLLAAHSVPEGYTADEATEMIVKEMIPKVIEMKKEGKLDAFCEKNIYEVAQTERIMLEGKKNGLGINFHADELSALGGAEMGARIGALGMSHLECISDKGMRLMAEHKSVAILLPTTAWIMHLTPPPARKMIELNVPVAVASDYNPNAYCMSMPFVMNLSCILMGMTMNEALVAGTLNAAASLGHSDMYGSLEVGKFGDMLILDAPQWEHLFYRISDEPILKVIKKGKVIDF</sequence>
<proteinExistence type="inferred from homology"/>
<evidence type="ECO:0000256" key="10">
    <source>
        <dbReference type="ARBA" id="ARBA00023004"/>
    </source>
</evidence>
<evidence type="ECO:0000313" key="12">
    <source>
        <dbReference type="EMBL" id="OAO14487.1"/>
    </source>
</evidence>
<keyword evidence="10" id="KW-0408">Iron</keyword>
<feature type="domain" description="Amidohydrolase-related" evidence="11">
    <location>
        <begin position="77"/>
        <end position="379"/>
    </location>
</feature>
<keyword evidence="9" id="KW-0862">Zinc</keyword>
<dbReference type="Proteomes" id="UP000078348">
    <property type="component" value="Unassembled WGS sequence"/>
</dbReference>
<evidence type="ECO:0000256" key="4">
    <source>
        <dbReference type="ARBA" id="ARBA00012864"/>
    </source>
</evidence>
<keyword evidence="8" id="KW-0369">Histidine metabolism</keyword>
<keyword evidence="6" id="KW-0479">Metal-binding</keyword>
<dbReference type="STRING" id="478820.A0A196SEC1"/>
<organism evidence="12 13">
    <name type="scientific">Blastocystis sp. subtype 1 (strain ATCC 50177 / NandII)</name>
    <dbReference type="NCBI Taxonomy" id="478820"/>
    <lineage>
        <taxon>Eukaryota</taxon>
        <taxon>Sar</taxon>
        <taxon>Stramenopiles</taxon>
        <taxon>Bigyra</taxon>
        <taxon>Opalozoa</taxon>
        <taxon>Opalinata</taxon>
        <taxon>Blastocystidae</taxon>
        <taxon>Blastocystis</taxon>
    </lineage>
</organism>
<gene>
    <name evidence="12" type="ORF">AV274_3790</name>
</gene>
<dbReference type="InterPro" id="IPR011059">
    <property type="entry name" value="Metal-dep_hydrolase_composite"/>
</dbReference>
<dbReference type="GO" id="GO:0019556">
    <property type="term" value="P:L-histidine catabolic process to glutamate and formamide"/>
    <property type="evidence" value="ECO:0007669"/>
    <property type="project" value="UniProtKB-UniPathway"/>
</dbReference>
<evidence type="ECO:0000256" key="7">
    <source>
        <dbReference type="ARBA" id="ARBA00022801"/>
    </source>
</evidence>